<comment type="caution">
    <text evidence="1">The sequence shown here is derived from an EMBL/GenBank/DDBJ whole genome shotgun (WGS) entry which is preliminary data.</text>
</comment>
<organism evidence="1 2">
    <name type="scientific">Alishewanella jeotgali KCTC 22429</name>
    <dbReference type="NCBI Taxonomy" id="1129374"/>
    <lineage>
        <taxon>Bacteria</taxon>
        <taxon>Pseudomonadati</taxon>
        <taxon>Pseudomonadota</taxon>
        <taxon>Gammaproteobacteria</taxon>
        <taxon>Alteromonadales</taxon>
        <taxon>Alteromonadaceae</taxon>
        <taxon>Alishewanella</taxon>
    </lineage>
</organism>
<reference evidence="1 2" key="1">
    <citation type="journal article" date="2012" name="J. Bacteriol.">
        <title>Genome Sequence of Extracellular-Protease-Producing Alishewanella jeotgali Isolated from Traditional Korean Fermented Seafood.</title>
        <authorList>
            <person name="Jung J."/>
            <person name="Chun J."/>
            <person name="Park W."/>
        </authorList>
    </citation>
    <scope>NUCLEOTIDE SEQUENCE [LARGE SCALE GENOMIC DNA]</scope>
    <source>
        <strain evidence="1 2">KCTC 22429</strain>
    </source>
</reference>
<evidence type="ECO:0000313" key="1">
    <source>
        <dbReference type="EMBL" id="EHR41306.1"/>
    </source>
</evidence>
<protein>
    <submittedName>
        <fullName evidence="1">Uncharacterized protein</fullName>
    </submittedName>
</protein>
<proteinExistence type="predicted"/>
<sequence>MPEIIFKLGAEGGSITLMGRRLDENVWLYSLLSSDCSEDRALSVERNFYVSTKESESSSWADAIKLLDHYPCWYLLFPIEIHHDFKSAIFDEVEKRGGSDALKSWFEYQ</sequence>
<gene>
    <name evidence="1" type="ORF">AJE_07511</name>
</gene>
<accession>H3ZDS5</accession>
<dbReference type="EMBL" id="AHTH01000018">
    <property type="protein sequence ID" value="EHR41306.1"/>
    <property type="molecule type" value="Genomic_DNA"/>
</dbReference>
<name>H3ZDS5_9ALTE</name>
<keyword evidence="2" id="KW-1185">Reference proteome</keyword>
<evidence type="ECO:0000313" key="2">
    <source>
        <dbReference type="Proteomes" id="UP000012046"/>
    </source>
</evidence>
<dbReference type="AlphaFoldDB" id="H3ZDS5"/>
<dbReference type="STRING" id="1129374.AJE_07511"/>
<dbReference type="Proteomes" id="UP000012046">
    <property type="component" value="Unassembled WGS sequence"/>
</dbReference>